<dbReference type="GO" id="GO:0005930">
    <property type="term" value="C:axoneme"/>
    <property type="evidence" value="ECO:0007669"/>
    <property type="project" value="TreeGrafter"/>
</dbReference>
<proteinExistence type="predicted"/>
<accession>A0A671K8S3</accession>
<feature type="compositionally biased region" description="Polar residues" evidence="6">
    <location>
        <begin position="13"/>
        <end position="26"/>
    </location>
</feature>
<dbReference type="GO" id="GO:0042461">
    <property type="term" value="P:photoreceptor cell development"/>
    <property type="evidence" value="ECO:0007669"/>
    <property type="project" value="TreeGrafter"/>
</dbReference>
<evidence type="ECO:0000313" key="9">
    <source>
        <dbReference type="Proteomes" id="UP000472260"/>
    </source>
</evidence>
<evidence type="ECO:0000256" key="5">
    <source>
        <dbReference type="ARBA" id="ARBA00023273"/>
    </source>
</evidence>
<feature type="region of interest" description="Disordered" evidence="6">
    <location>
        <begin position="1234"/>
        <end position="1272"/>
    </location>
</feature>
<dbReference type="FunFam" id="3.10.20.230:FF:000006">
    <property type="entry name" value="Oxygen-regulated protein 1"/>
    <property type="match status" value="1"/>
</dbReference>
<dbReference type="SUPFAM" id="SSF89837">
    <property type="entry name" value="Doublecortin (DC)"/>
    <property type="match status" value="2"/>
</dbReference>
<evidence type="ECO:0000256" key="2">
    <source>
        <dbReference type="ARBA" id="ARBA00004496"/>
    </source>
</evidence>
<feature type="region of interest" description="Disordered" evidence="6">
    <location>
        <begin position="1646"/>
        <end position="1679"/>
    </location>
</feature>
<evidence type="ECO:0000256" key="3">
    <source>
        <dbReference type="ARBA" id="ARBA00022490"/>
    </source>
</evidence>
<organism evidence="8 9">
    <name type="scientific">Sinocyclocheilus anshuiensis</name>
    <dbReference type="NCBI Taxonomy" id="1608454"/>
    <lineage>
        <taxon>Eukaryota</taxon>
        <taxon>Metazoa</taxon>
        <taxon>Chordata</taxon>
        <taxon>Craniata</taxon>
        <taxon>Vertebrata</taxon>
        <taxon>Euteleostomi</taxon>
        <taxon>Actinopterygii</taxon>
        <taxon>Neopterygii</taxon>
        <taxon>Teleostei</taxon>
        <taxon>Ostariophysi</taxon>
        <taxon>Cypriniformes</taxon>
        <taxon>Cyprinidae</taxon>
        <taxon>Cyprininae</taxon>
        <taxon>Sinocyclocheilus</taxon>
    </lineage>
</organism>
<dbReference type="Ensembl" id="ENSSANT00000001912.1">
    <property type="protein sequence ID" value="ENSSANP00000001766.1"/>
    <property type="gene ID" value="ENSSANG00000001058.1"/>
</dbReference>
<feature type="region of interest" description="Disordered" evidence="6">
    <location>
        <begin position="854"/>
        <end position="882"/>
    </location>
</feature>
<dbReference type="Proteomes" id="UP000472260">
    <property type="component" value="Unassembled WGS sequence"/>
</dbReference>
<name>A0A671K8S3_9TELE</name>
<evidence type="ECO:0000259" key="7">
    <source>
        <dbReference type="PROSITE" id="PS50309"/>
    </source>
</evidence>
<comment type="subcellular location">
    <subcellularLocation>
        <location evidence="1">Cell projection</location>
    </subcellularLocation>
    <subcellularLocation>
        <location evidence="2">Cytoplasm</location>
    </subcellularLocation>
</comment>
<protein>
    <recommendedName>
        <fullName evidence="7">Doublecortin domain-containing protein</fullName>
    </recommendedName>
</protein>
<keyword evidence="3" id="KW-0963">Cytoplasm</keyword>
<evidence type="ECO:0000256" key="1">
    <source>
        <dbReference type="ARBA" id="ARBA00004316"/>
    </source>
</evidence>
<feature type="region of interest" description="Disordered" evidence="6">
    <location>
        <begin position="1"/>
        <end position="29"/>
    </location>
</feature>
<dbReference type="GO" id="GO:0035082">
    <property type="term" value="P:axoneme assembly"/>
    <property type="evidence" value="ECO:0007669"/>
    <property type="project" value="TreeGrafter"/>
</dbReference>
<feature type="domain" description="Doublecortin" evidence="7">
    <location>
        <begin position="38"/>
        <end position="120"/>
    </location>
</feature>
<dbReference type="InterPro" id="IPR003533">
    <property type="entry name" value="Doublecortin_dom"/>
</dbReference>
<dbReference type="InterPro" id="IPR036572">
    <property type="entry name" value="Doublecortin_dom_sf"/>
</dbReference>
<feature type="compositionally biased region" description="Basic and acidic residues" evidence="6">
    <location>
        <begin position="1816"/>
        <end position="1829"/>
    </location>
</feature>
<dbReference type="PROSITE" id="PS50309">
    <property type="entry name" value="DC"/>
    <property type="match status" value="2"/>
</dbReference>
<dbReference type="Gene3D" id="3.10.20.230">
    <property type="entry name" value="Doublecortin domain"/>
    <property type="match status" value="2"/>
</dbReference>
<dbReference type="Pfam" id="PF03607">
    <property type="entry name" value="DCX"/>
    <property type="match status" value="2"/>
</dbReference>
<evidence type="ECO:0000256" key="4">
    <source>
        <dbReference type="ARBA" id="ARBA00022737"/>
    </source>
</evidence>
<dbReference type="SMART" id="SM00537">
    <property type="entry name" value="DCX"/>
    <property type="match status" value="2"/>
</dbReference>
<dbReference type="PANTHER" id="PTHR23005:SF4">
    <property type="entry name" value="OXYGEN-REGULATED PROTEIN 1"/>
    <property type="match status" value="1"/>
</dbReference>
<evidence type="ECO:0000313" key="8">
    <source>
        <dbReference type="Ensembl" id="ENSSANP00000001766.1"/>
    </source>
</evidence>
<feature type="compositionally biased region" description="Basic and acidic residues" evidence="6">
    <location>
        <begin position="1654"/>
        <end position="1670"/>
    </location>
</feature>
<feature type="region of interest" description="Disordered" evidence="6">
    <location>
        <begin position="1805"/>
        <end position="1837"/>
    </location>
</feature>
<sequence>MSEAPVVRKAIPQAQSTASGHTQMTSRPLHITEPTASKCVCFYKSGDSQFSGLPVVINSRTFKTFEALLDNLSERVPLPFGVRTITTPRGHTAVQSLDQLHHGHSYICSDRRTVKPIDLERARRKLPPWYHARPVSARCLAWYTHSSAQHGTCSARRNEHAILLHTPKRLVLFRNGEPEVKHTLMLQRRTSYSFEALLDRMSEVMHFPVLRLHSRDGRRVEGLPALILCSGVLVAAGREPFKKINYDVQKSSPPMWLPVKRLGRRHPIASKFIHFTFILVLSSTTIIMRTNMYDFPKVITSRDGEKEDETHMPSDDDIEKAFRVNQDGSMTVEMKVRLTIKEEETIHWTTTVSRSSVYNQFKAATISCPDLDANLPDNVPPQNDTLTIEVSESDPNDSNHYCPEDGCKVNEETEISGGAVSMELERLPSPLSNFPGLHKVQHKQESTESIKTVSDTEFHKNHSYSDMEELDSGDVKQEYCMVQHCNHPVPKPRCTLASEIHTTTRLQLSNYRCSENLQFQDNQKNMYETPLHIYEKQTCQGNFSGKTQHHLQFFGSSPHEYVASSDATFPASSDKIFHSFNEDIKSENLATIKCQLVGKQGIISPISKPCTSTDKTNTTSTKRAKVAMTPVTASSKASVSKRVLTLGTTTKRKAVRVVVKKNHLFKSVIPKRKQMANKADILKEIKQKRLDISSQKGAMKLNKNYTTKAAQKLLKRRNNNRNGHVPLKPQTEQLECVQLKTDDLRSILVEKDLNNIQVQAGSYTLPKTKMQKASLIKGTLRQQTSEYVELWLQRSTKVKPPLLNQPSLETIPKNNTVVKASLFNYQSCNTIQPSTNEAFEENEICVYSPKTKKPEQINSDHLTKTRENQQTSELISKTDSYDTENTLRRPLGIQTKHSIELTDLQAQKFYTVKMAVRPDMKPVLDQLCYYIESLREITQHKRSCSKMSKCVPDFSSHVESTFSASSRVLLAFLCVMTLRDGLSHLNACGQADANLSCSEAMRMMQSLKELAAIEDAEHLRISLSHLHNSASVQLLQSWKGFQVLINNARCSSATPETTMSEFNQSSSSEEEEHAIQMLMEHLGVPERVREELAALNCLDESMNEVSDSFPAMKMNGFSELHSKEKMDSLSDFVLEDCVNMYVNSVIDRAITAHLKDSDNSQVFAVGSLERPEKDLVIEDRYQQDLRNDNFYNTKKQIKGDAIPVSDICKDMTPGESSFEAEMCREFEKVGHKRQEEETFKKHQEKVEEMSREERQKEITEGRGTCKENSSKLENSESLKTVLKHEELLRKVVNEIEKDRDTVEEEGSKLSESLVSCIGKINFSAKEKVNQQEENGRYSDETFPKDKYFSKEINLNVKTPEPNDGAEQICSKETISGHWQNEFQATQTQDQLHNKTKCTERYIVLPEVQGIPHNHIESNIEVDEIQHSITHQEFCMESRTYSEEEHVILEAPECYTIYQENCVEIPEEINEYEENENNFKEARASTVAKPIGSLQDQEKSVGKRPYNTQQTTGKRLLNHISVTNQEASKIIKNTESGSMDSVSSSLAFSYDSKNSDLAKDSEAHIQTNRVKSIRDMFLAKSNTDMRHGQAQLSSPSSELSNYQLESSHIKEYQLLTSSEVSREDKNTCRLSIAKGYVKRTIEQLYGKGSKGCSSYEKRSPSTDKVEKREGLRGTTASSLPSLHEVHTNAIPDLSYFNATSSVDSLNEPMNCVTLNARVGPKDAVLIDKARWLLRENQMSLKSCSENVDTSKNIEDKDVLAESEQDSVKEDIPYSLFGHSSMMPDKDPSFTEQEEECPGRTITYFHLPNANDSEMQPDDQKTDTPKRKTENKVTPLTEPPKCWAEKHSIVTVFTPMDIKKAANKVHPMIETTPPVITQPTKGQSAEVARHYVEPDALEILYMFCGQQQGSLHDQGSETNENI</sequence>
<evidence type="ECO:0000256" key="6">
    <source>
        <dbReference type="SAM" id="MobiDB-lite"/>
    </source>
</evidence>
<dbReference type="GO" id="GO:0043005">
    <property type="term" value="C:neuron projection"/>
    <property type="evidence" value="ECO:0007669"/>
    <property type="project" value="UniProtKB-ARBA"/>
</dbReference>
<feature type="domain" description="Doublecortin" evidence="7">
    <location>
        <begin position="168"/>
        <end position="247"/>
    </location>
</feature>
<reference evidence="8" key="2">
    <citation type="submission" date="2025-09" db="UniProtKB">
        <authorList>
            <consortium name="Ensembl"/>
        </authorList>
    </citation>
    <scope>IDENTIFICATION</scope>
</reference>
<dbReference type="GO" id="GO:0035556">
    <property type="term" value="P:intracellular signal transduction"/>
    <property type="evidence" value="ECO:0007669"/>
    <property type="project" value="InterPro"/>
</dbReference>
<keyword evidence="9" id="KW-1185">Reference proteome</keyword>
<dbReference type="GO" id="GO:0060041">
    <property type="term" value="P:retina development in camera-type eye"/>
    <property type="evidence" value="ECO:0007669"/>
    <property type="project" value="TreeGrafter"/>
</dbReference>
<reference evidence="8" key="1">
    <citation type="submission" date="2025-08" db="UniProtKB">
        <authorList>
            <consortium name="Ensembl"/>
        </authorList>
    </citation>
    <scope>IDENTIFICATION</scope>
</reference>
<keyword evidence="5" id="KW-0966">Cell projection</keyword>
<keyword evidence="4" id="KW-0677">Repeat</keyword>
<feature type="compositionally biased region" description="Polar residues" evidence="6">
    <location>
        <begin position="868"/>
        <end position="878"/>
    </location>
</feature>
<dbReference type="PANTHER" id="PTHR23005">
    <property type="entry name" value="RETINITIS PIGMENTOSA 1 PROTEIN"/>
    <property type="match status" value="1"/>
</dbReference>